<protein>
    <submittedName>
        <fullName evidence="2">Uncharacterized protein</fullName>
    </submittedName>
</protein>
<name>A0A392V9G2_9FABA</name>
<organism evidence="2 3">
    <name type="scientific">Trifolium medium</name>
    <dbReference type="NCBI Taxonomy" id="97028"/>
    <lineage>
        <taxon>Eukaryota</taxon>
        <taxon>Viridiplantae</taxon>
        <taxon>Streptophyta</taxon>
        <taxon>Embryophyta</taxon>
        <taxon>Tracheophyta</taxon>
        <taxon>Spermatophyta</taxon>
        <taxon>Magnoliopsida</taxon>
        <taxon>eudicotyledons</taxon>
        <taxon>Gunneridae</taxon>
        <taxon>Pentapetalae</taxon>
        <taxon>rosids</taxon>
        <taxon>fabids</taxon>
        <taxon>Fabales</taxon>
        <taxon>Fabaceae</taxon>
        <taxon>Papilionoideae</taxon>
        <taxon>50 kb inversion clade</taxon>
        <taxon>NPAAA clade</taxon>
        <taxon>Hologalegina</taxon>
        <taxon>IRL clade</taxon>
        <taxon>Trifolieae</taxon>
        <taxon>Trifolium</taxon>
    </lineage>
</organism>
<evidence type="ECO:0000256" key="1">
    <source>
        <dbReference type="SAM" id="MobiDB-lite"/>
    </source>
</evidence>
<comment type="caution">
    <text evidence="2">The sequence shown here is derived from an EMBL/GenBank/DDBJ whole genome shotgun (WGS) entry which is preliminary data.</text>
</comment>
<feature type="non-terminal residue" evidence="2">
    <location>
        <position position="27"/>
    </location>
</feature>
<keyword evidence="3" id="KW-1185">Reference proteome</keyword>
<evidence type="ECO:0000313" key="3">
    <source>
        <dbReference type="Proteomes" id="UP000265520"/>
    </source>
</evidence>
<accession>A0A392V9G2</accession>
<reference evidence="2 3" key="1">
    <citation type="journal article" date="2018" name="Front. Plant Sci.">
        <title>Red Clover (Trifolium pratense) and Zigzag Clover (T. medium) - A Picture of Genomic Similarities and Differences.</title>
        <authorList>
            <person name="Dluhosova J."/>
            <person name="Istvanek J."/>
            <person name="Nedelnik J."/>
            <person name="Repkova J."/>
        </authorList>
    </citation>
    <scope>NUCLEOTIDE SEQUENCE [LARGE SCALE GENOMIC DNA]</scope>
    <source>
        <strain evidence="3">cv. 10/8</strain>
        <tissue evidence="2">Leaf</tissue>
    </source>
</reference>
<dbReference type="EMBL" id="LXQA011102066">
    <property type="protein sequence ID" value="MCI84914.1"/>
    <property type="molecule type" value="Genomic_DNA"/>
</dbReference>
<sequence>MPSLSDKAVAQRPTPENRLRLETCLGH</sequence>
<feature type="region of interest" description="Disordered" evidence="1">
    <location>
        <begin position="1"/>
        <end position="27"/>
    </location>
</feature>
<dbReference type="Proteomes" id="UP000265520">
    <property type="component" value="Unassembled WGS sequence"/>
</dbReference>
<proteinExistence type="predicted"/>
<evidence type="ECO:0000313" key="2">
    <source>
        <dbReference type="EMBL" id="MCI84914.1"/>
    </source>
</evidence>
<dbReference type="AlphaFoldDB" id="A0A392V9G2"/>